<dbReference type="EMBL" id="CADCUR010000254">
    <property type="protein sequence ID" value="CAA9418043.1"/>
    <property type="molecule type" value="Genomic_DNA"/>
</dbReference>
<dbReference type="PANTHER" id="PTHR35333">
    <property type="entry name" value="BETA-LACTAMASE"/>
    <property type="match status" value="1"/>
</dbReference>
<dbReference type="GO" id="GO:0046677">
    <property type="term" value="P:response to antibiotic"/>
    <property type="evidence" value="ECO:0007669"/>
    <property type="project" value="InterPro"/>
</dbReference>
<evidence type="ECO:0000256" key="2">
    <source>
        <dbReference type="ARBA" id="ARBA00009009"/>
    </source>
</evidence>
<feature type="domain" description="Beta-lactamase class A catalytic" evidence="5">
    <location>
        <begin position="55"/>
        <end position="272"/>
    </location>
</feature>
<dbReference type="Gene3D" id="3.40.710.10">
    <property type="entry name" value="DD-peptidase/beta-lactamase superfamily"/>
    <property type="match status" value="1"/>
</dbReference>
<name>A0A6J4PMB5_9BACT</name>
<dbReference type="InterPro" id="IPR012338">
    <property type="entry name" value="Beta-lactam/transpept-like"/>
</dbReference>
<sequence length="304" mass="33770">MIRKFFAAAFIFVISQAVLAQKVKPTQTPLPVVRAQTLNEKIQNETEKFSGKVWIYAKNLDTGRDYALRSEEQVRTASTIKLPIMTEVFRQVAEKKINWTDEFTLKGKQGGSGILGEFSEGAKIDLRTATNLMIVVSDNTATNLILDKISTDSVNDFMDTLGLKQTKSLRKIGGGGDAKAASDPLNKLFGIGVSSPRDMVKLLEMLERGEVVSKEASKEMLDILRRQQYKDGIGRNLLDTIPSASKSGALDRLRSDVGIIYTRRGRIAMAITVDDMETVRYVPDNRGLLLIWRLSQILQDGLAK</sequence>
<evidence type="ECO:0000256" key="3">
    <source>
        <dbReference type="ARBA" id="ARBA00012865"/>
    </source>
</evidence>
<feature type="signal peptide" evidence="4">
    <location>
        <begin position="1"/>
        <end position="20"/>
    </location>
</feature>
<protein>
    <recommendedName>
        <fullName evidence="3">beta-lactamase</fullName>
        <ecNumber evidence="3">3.5.2.6</ecNumber>
    </recommendedName>
</protein>
<evidence type="ECO:0000256" key="1">
    <source>
        <dbReference type="ARBA" id="ARBA00001526"/>
    </source>
</evidence>
<evidence type="ECO:0000313" key="6">
    <source>
        <dbReference type="EMBL" id="CAA9418043.1"/>
    </source>
</evidence>
<dbReference type="SUPFAM" id="SSF56601">
    <property type="entry name" value="beta-lactamase/transpeptidase-like"/>
    <property type="match status" value="1"/>
</dbReference>
<dbReference type="EC" id="3.5.2.6" evidence="3"/>
<comment type="catalytic activity">
    <reaction evidence="1">
        <text>a beta-lactam + H2O = a substituted beta-amino acid</text>
        <dbReference type="Rhea" id="RHEA:20401"/>
        <dbReference type="ChEBI" id="CHEBI:15377"/>
        <dbReference type="ChEBI" id="CHEBI:35627"/>
        <dbReference type="ChEBI" id="CHEBI:140347"/>
        <dbReference type="EC" id="3.5.2.6"/>
    </reaction>
</comment>
<reference evidence="6" key="1">
    <citation type="submission" date="2020-02" db="EMBL/GenBank/DDBJ databases">
        <authorList>
            <person name="Meier V. D."/>
        </authorList>
    </citation>
    <scope>NUCLEOTIDE SEQUENCE</scope>
    <source>
        <strain evidence="6">AVDCRST_MAG74</strain>
    </source>
</reference>
<comment type="similarity">
    <text evidence="2">Belongs to the class-A beta-lactamase family.</text>
</comment>
<feature type="chain" id="PRO_5027065897" description="beta-lactamase" evidence="4">
    <location>
        <begin position="21"/>
        <end position="304"/>
    </location>
</feature>
<accession>A0A6J4PMB5</accession>
<dbReference type="GO" id="GO:0008800">
    <property type="term" value="F:beta-lactamase activity"/>
    <property type="evidence" value="ECO:0007669"/>
    <property type="project" value="UniProtKB-EC"/>
</dbReference>
<dbReference type="InterPro" id="IPR000871">
    <property type="entry name" value="Beta-lactam_class-A"/>
</dbReference>
<gene>
    <name evidence="6" type="ORF">AVDCRST_MAG74-3051</name>
</gene>
<dbReference type="GO" id="GO:0030655">
    <property type="term" value="P:beta-lactam antibiotic catabolic process"/>
    <property type="evidence" value="ECO:0007669"/>
    <property type="project" value="InterPro"/>
</dbReference>
<proteinExistence type="inferred from homology"/>
<evidence type="ECO:0000259" key="5">
    <source>
        <dbReference type="Pfam" id="PF13354"/>
    </source>
</evidence>
<dbReference type="AlphaFoldDB" id="A0A6J4PMB5"/>
<keyword evidence="4" id="KW-0732">Signal</keyword>
<dbReference type="PANTHER" id="PTHR35333:SF3">
    <property type="entry name" value="BETA-LACTAMASE-TYPE TRANSPEPTIDASE FOLD CONTAINING PROTEIN"/>
    <property type="match status" value="1"/>
</dbReference>
<evidence type="ECO:0000256" key="4">
    <source>
        <dbReference type="SAM" id="SignalP"/>
    </source>
</evidence>
<organism evidence="6">
    <name type="scientific">uncultured Pyrinomonadaceae bacterium</name>
    <dbReference type="NCBI Taxonomy" id="2283094"/>
    <lineage>
        <taxon>Bacteria</taxon>
        <taxon>Pseudomonadati</taxon>
        <taxon>Acidobacteriota</taxon>
        <taxon>Blastocatellia</taxon>
        <taxon>Blastocatellales</taxon>
        <taxon>Pyrinomonadaceae</taxon>
        <taxon>environmental samples</taxon>
    </lineage>
</organism>
<dbReference type="InterPro" id="IPR045155">
    <property type="entry name" value="Beta-lactam_cat"/>
</dbReference>
<dbReference type="Pfam" id="PF13354">
    <property type="entry name" value="Beta-lactamase2"/>
    <property type="match status" value="1"/>
</dbReference>